<sequence length="168" mass="18815">MERLVEASEQEVKIDFVLGRKCRANVRLKSLSATTPVAFKVQTSSPNKFLVNPPSGLIQPLSYATFQVVLKPQSQLPAIFPRSASDPFLVKTALATAEKTKKSQSDKSTKEWSTNPPWIITLAFLIRFHLVDEDYCSARSNGRSTNEYARRIIATLSRFIQNKTPALD</sequence>
<proteinExistence type="predicted"/>
<name>A0ACB7XQP5_9ERIC</name>
<keyword evidence="2" id="KW-1185">Reference proteome</keyword>
<reference evidence="1 2" key="1">
    <citation type="journal article" date="2021" name="Hortic Res">
        <title>High-quality reference genome and annotation aids understanding of berry development for evergreen blueberry (Vaccinium darrowii).</title>
        <authorList>
            <person name="Yu J."/>
            <person name="Hulse-Kemp A.M."/>
            <person name="Babiker E."/>
            <person name="Staton M."/>
        </authorList>
    </citation>
    <scope>NUCLEOTIDE SEQUENCE [LARGE SCALE GENOMIC DNA]</scope>
    <source>
        <strain evidence="2">cv. NJ 8807/NJ 8810</strain>
        <tissue evidence="1">Young leaf</tissue>
    </source>
</reference>
<evidence type="ECO:0000313" key="1">
    <source>
        <dbReference type="EMBL" id="KAH7842778.1"/>
    </source>
</evidence>
<evidence type="ECO:0000313" key="2">
    <source>
        <dbReference type="Proteomes" id="UP000828048"/>
    </source>
</evidence>
<dbReference type="EMBL" id="CM037151">
    <property type="protein sequence ID" value="KAH7842778.1"/>
    <property type="molecule type" value="Genomic_DNA"/>
</dbReference>
<protein>
    <submittedName>
        <fullName evidence="1">Uncharacterized protein</fullName>
    </submittedName>
</protein>
<accession>A0ACB7XQP5</accession>
<organism evidence="1 2">
    <name type="scientific">Vaccinium darrowii</name>
    <dbReference type="NCBI Taxonomy" id="229202"/>
    <lineage>
        <taxon>Eukaryota</taxon>
        <taxon>Viridiplantae</taxon>
        <taxon>Streptophyta</taxon>
        <taxon>Embryophyta</taxon>
        <taxon>Tracheophyta</taxon>
        <taxon>Spermatophyta</taxon>
        <taxon>Magnoliopsida</taxon>
        <taxon>eudicotyledons</taxon>
        <taxon>Gunneridae</taxon>
        <taxon>Pentapetalae</taxon>
        <taxon>asterids</taxon>
        <taxon>Ericales</taxon>
        <taxon>Ericaceae</taxon>
        <taxon>Vaccinioideae</taxon>
        <taxon>Vaccinieae</taxon>
        <taxon>Vaccinium</taxon>
    </lineage>
</organism>
<dbReference type="Proteomes" id="UP000828048">
    <property type="component" value="Chromosome 1"/>
</dbReference>
<gene>
    <name evidence="1" type="ORF">Vadar_009142</name>
</gene>
<comment type="caution">
    <text evidence="1">The sequence shown here is derived from an EMBL/GenBank/DDBJ whole genome shotgun (WGS) entry which is preliminary data.</text>
</comment>